<dbReference type="RefSeq" id="WP_013314005.1">
    <property type="nucleotide sequence ID" value="NC_014484.1"/>
</dbReference>
<name>E0RT27_WINT6</name>
<keyword evidence="4 10" id="KW-0808">Transferase</keyword>
<evidence type="ECO:0000313" key="11">
    <source>
        <dbReference type="EMBL" id="ADN02164.1"/>
    </source>
</evidence>
<keyword evidence="6 10" id="KW-0418">Kinase</keyword>
<dbReference type="InterPro" id="IPR011994">
    <property type="entry name" value="Cytidylate_kinase_dom"/>
</dbReference>
<dbReference type="Gene3D" id="3.40.50.300">
    <property type="entry name" value="P-loop containing nucleotide triphosphate hydrolases"/>
    <property type="match status" value="1"/>
</dbReference>
<evidence type="ECO:0000256" key="2">
    <source>
        <dbReference type="ARBA" id="ARBA00011005"/>
    </source>
</evidence>
<comment type="similarity">
    <text evidence="2 10">Belongs to the cytidylate kinase family. Type 2 subfamily.</text>
</comment>
<reference key="1">
    <citation type="submission" date="2009-08" db="EMBL/GenBank/DDBJ databases">
        <title>The genome sequence of Spirochaeta thermophila DSM6192.</title>
        <authorList>
            <person name="Angelov A."/>
            <person name="Mientus M."/>
            <person name="Wittenberg S."/>
            <person name="Lehmann R."/>
            <person name="Liesegang H."/>
            <person name="Daniel R."/>
            <person name="Liebl W."/>
        </authorList>
    </citation>
    <scope>NUCLEOTIDE SEQUENCE</scope>
    <source>
        <strain>DSM 6192</strain>
    </source>
</reference>
<evidence type="ECO:0000256" key="7">
    <source>
        <dbReference type="ARBA" id="ARBA00022840"/>
    </source>
</evidence>
<evidence type="ECO:0000256" key="10">
    <source>
        <dbReference type="HAMAP-Rule" id="MF_00239"/>
    </source>
</evidence>
<dbReference type="GO" id="GO:0036431">
    <property type="term" value="F:dCMP kinase activity"/>
    <property type="evidence" value="ECO:0007669"/>
    <property type="project" value="InterPro"/>
</dbReference>
<dbReference type="PaxDb" id="665571-STHERM_c12230"/>
<reference evidence="11 12" key="2">
    <citation type="journal article" date="2010" name="J. Bacteriol.">
        <title>Genome sequence of the polysaccharide-degrading, thermophilic anaerobe Spirochaeta thermophila DSM 6192.</title>
        <authorList>
            <person name="Angelov A."/>
            <person name="Liebl S."/>
            <person name="Ballschmiter M."/>
            <person name="Bomeke M."/>
            <person name="Lehmann R."/>
            <person name="Liesegang H."/>
            <person name="Daniel R."/>
            <person name="Liebl W."/>
        </authorList>
    </citation>
    <scope>NUCLEOTIDE SEQUENCE [LARGE SCALE GENOMIC DNA]</scope>
    <source>
        <strain evidence="12">ATCC 49972 / DSM 6192 / RI 19.B1</strain>
    </source>
</reference>
<dbReference type="KEGG" id="sta:STHERM_c12230"/>
<dbReference type="GO" id="GO:0005524">
    <property type="term" value="F:ATP binding"/>
    <property type="evidence" value="ECO:0007669"/>
    <property type="project" value="UniProtKB-UniRule"/>
</dbReference>
<dbReference type="GO" id="GO:0036430">
    <property type="term" value="F:CMP kinase activity"/>
    <property type="evidence" value="ECO:0007669"/>
    <property type="project" value="RHEA"/>
</dbReference>
<dbReference type="Proteomes" id="UP000001296">
    <property type="component" value="Chromosome"/>
</dbReference>
<sequence>MIIAISGKSGCGNSTVSRMVAERLGLRWINYTFRNIAQERGVPFEQILKEAQESPKWDLYLDERQKTFLEEGDCVLGSRLAIWLAPPPAFKVYLFAPLDVRARRIRKREGGTFEEVLEKTKARDRRDAERYRALYGIDIDRYEEVADLVIDTTELTPEEITERIVGAVSARKRR</sequence>
<dbReference type="SUPFAM" id="SSF52540">
    <property type="entry name" value="P-loop containing nucleoside triphosphate hydrolases"/>
    <property type="match status" value="1"/>
</dbReference>
<gene>
    <name evidence="10" type="primary">cmk</name>
    <name evidence="11" type="ordered locus">STHERM_c12230</name>
</gene>
<evidence type="ECO:0000256" key="6">
    <source>
        <dbReference type="ARBA" id="ARBA00022777"/>
    </source>
</evidence>
<dbReference type="NCBIfam" id="TIGR02173">
    <property type="entry name" value="cyt_kin_arch"/>
    <property type="match status" value="1"/>
</dbReference>
<comment type="catalytic activity">
    <reaction evidence="9 10">
        <text>CMP + ATP = CDP + ADP</text>
        <dbReference type="Rhea" id="RHEA:11600"/>
        <dbReference type="ChEBI" id="CHEBI:30616"/>
        <dbReference type="ChEBI" id="CHEBI:58069"/>
        <dbReference type="ChEBI" id="CHEBI:60377"/>
        <dbReference type="ChEBI" id="CHEBI:456216"/>
        <dbReference type="EC" id="2.7.4.25"/>
    </reaction>
</comment>
<evidence type="ECO:0000313" key="12">
    <source>
        <dbReference type="Proteomes" id="UP000001296"/>
    </source>
</evidence>
<feature type="binding site" evidence="10">
    <location>
        <begin position="7"/>
        <end position="15"/>
    </location>
    <ligand>
        <name>ATP</name>
        <dbReference type="ChEBI" id="CHEBI:30616"/>
    </ligand>
</feature>
<dbReference type="eggNOG" id="COG1102">
    <property type="taxonomic scope" value="Bacteria"/>
</dbReference>
<dbReference type="GO" id="GO:0005737">
    <property type="term" value="C:cytoplasm"/>
    <property type="evidence" value="ECO:0007669"/>
    <property type="project" value="UniProtKB-SubCell"/>
</dbReference>
<evidence type="ECO:0000256" key="9">
    <source>
        <dbReference type="ARBA" id="ARBA00048478"/>
    </source>
</evidence>
<keyword evidence="5 10" id="KW-0547">Nucleotide-binding</keyword>
<evidence type="ECO:0000256" key="5">
    <source>
        <dbReference type="ARBA" id="ARBA00022741"/>
    </source>
</evidence>
<dbReference type="EMBL" id="CP001698">
    <property type="protein sequence ID" value="ADN02164.1"/>
    <property type="molecule type" value="Genomic_DNA"/>
</dbReference>
<dbReference type="HAMAP" id="MF_00239">
    <property type="entry name" value="Cytidyl_kinase_type2"/>
    <property type="match status" value="1"/>
</dbReference>
<dbReference type="EC" id="2.7.4.25" evidence="10"/>
<dbReference type="InterPro" id="IPR027417">
    <property type="entry name" value="P-loop_NTPase"/>
</dbReference>
<evidence type="ECO:0000256" key="4">
    <source>
        <dbReference type="ARBA" id="ARBA00022679"/>
    </source>
</evidence>
<evidence type="ECO:0000256" key="1">
    <source>
        <dbReference type="ARBA" id="ARBA00004496"/>
    </source>
</evidence>
<dbReference type="AlphaFoldDB" id="E0RT27"/>
<dbReference type="InterPro" id="IPR011892">
    <property type="entry name" value="Cyt_kin_arch"/>
</dbReference>
<keyword evidence="3 10" id="KW-0963">Cytoplasm</keyword>
<dbReference type="CDD" id="cd02020">
    <property type="entry name" value="CMPK"/>
    <property type="match status" value="1"/>
</dbReference>
<dbReference type="HOGENOM" id="CLU_079959_1_0_12"/>
<comment type="subcellular location">
    <subcellularLocation>
        <location evidence="1 10">Cytoplasm</location>
    </subcellularLocation>
</comment>
<evidence type="ECO:0000256" key="3">
    <source>
        <dbReference type="ARBA" id="ARBA00022490"/>
    </source>
</evidence>
<keyword evidence="7 10" id="KW-0067">ATP-binding</keyword>
<protein>
    <recommendedName>
        <fullName evidence="10">Cytidylate kinase</fullName>
        <shortName evidence="10">CK</shortName>
        <ecNumber evidence="10">2.7.4.25</ecNumber>
    </recommendedName>
    <alternativeName>
        <fullName evidence="10">Cytidine monophosphate kinase</fullName>
        <shortName evidence="10">CMP kinase</shortName>
    </alternativeName>
</protein>
<evidence type="ECO:0000256" key="8">
    <source>
        <dbReference type="ARBA" id="ARBA00047615"/>
    </source>
</evidence>
<accession>E0RT27</accession>
<comment type="catalytic activity">
    <reaction evidence="8 10">
        <text>dCMP + ATP = dCDP + ADP</text>
        <dbReference type="Rhea" id="RHEA:25094"/>
        <dbReference type="ChEBI" id="CHEBI:30616"/>
        <dbReference type="ChEBI" id="CHEBI:57566"/>
        <dbReference type="ChEBI" id="CHEBI:58593"/>
        <dbReference type="ChEBI" id="CHEBI:456216"/>
        <dbReference type="EC" id="2.7.4.25"/>
    </reaction>
</comment>
<organism evidence="11 12">
    <name type="scientific">Winmispira thermophila (strain ATCC 49972 / DSM 6192 / RI 19.B1)</name>
    <name type="common">Spirochaeta thermophila</name>
    <dbReference type="NCBI Taxonomy" id="665571"/>
    <lineage>
        <taxon>Bacteria</taxon>
        <taxon>Pseudomonadati</taxon>
        <taxon>Spirochaetota</taxon>
        <taxon>Spirochaetia</taxon>
        <taxon>Winmispirales</taxon>
        <taxon>Winmispiraceae</taxon>
        <taxon>Winmispira</taxon>
    </lineage>
</organism>
<dbReference type="GO" id="GO:0006220">
    <property type="term" value="P:pyrimidine nucleotide metabolic process"/>
    <property type="evidence" value="ECO:0007669"/>
    <property type="project" value="UniProtKB-UniRule"/>
</dbReference>
<proteinExistence type="inferred from homology"/>
<dbReference type="Pfam" id="PF13189">
    <property type="entry name" value="Cytidylate_kin2"/>
    <property type="match status" value="1"/>
</dbReference>